<dbReference type="InterPro" id="IPR001647">
    <property type="entry name" value="HTH_TetR"/>
</dbReference>
<dbReference type="GO" id="GO:0000976">
    <property type="term" value="F:transcription cis-regulatory region binding"/>
    <property type="evidence" value="ECO:0007669"/>
    <property type="project" value="TreeGrafter"/>
</dbReference>
<evidence type="ECO:0000256" key="3">
    <source>
        <dbReference type="ARBA" id="ARBA00023163"/>
    </source>
</evidence>
<evidence type="ECO:0000313" key="7">
    <source>
        <dbReference type="Proteomes" id="UP000219482"/>
    </source>
</evidence>
<evidence type="ECO:0000256" key="1">
    <source>
        <dbReference type="ARBA" id="ARBA00023015"/>
    </source>
</evidence>
<dbReference type="Pfam" id="PF00440">
    <property type="entry name" value="TetR_N"/>
    <property type="match status" value="1"/>
</dbReference>
<dbReference type="SUPFAM" id="SSF46689">
    <property type="entry name" value="Homeodomain-like"/>
    <property type="match status" value="1"/>
</dbReference>
<keyword evidence="2 4" id="KW-0238">DNA-binding</keyword>
<dbReference type="GO" id="GO:0003700">
    <property type="term" value="F:DNA-binding transcription factor activity"/>
    <property type="evidence" value="ECO:0007669"/>
    <property type="project" value="TreeGrafter"/>
</dbReference>
<proteinExistence type="predicted"/>
<sequence length="235" mass="25757">MDAELEVRPPKQQRSREAWNRVLDAGVALLEDGGYEAFTIAAVCERAHVAPTAIYARTTSKDALFLAVYEHGVGRLREEQHLFADEERWAGLPPAELVRAAVAEMVGISFRHQRFLRAVVLISAVHDEVRRRGSRYSQELGEGFVQVVLAARRAIRHDDPEAAVRSCFGTVFATSIIRVAYGPGFATPTPVDDERFVADLGNTAARYLLADVPGWTSPAPASVTASRNQRCPGSS</sequence>
<dbReference type="RefSeq" id="WP_097183479.1">
    <property type="nucleotide sequence ID" value="NZ_OCNK01000002.1"/>
</dbReference>
<dbReference type="Gene3D" id="1.10.357.10">
    <property type="entry name" value="Tetracycline Repressor, domain 2"/>
    <property type="match status" value="1"/>
</dbReference>
<dbReference type="InterPro" id="IPR050109">
    <property type="entry name" value="HTH-type_TetR-like_transc_reg"/>
</dbReference>
<dbReference type="PROSITE" id="PS50977">
    <property type="entry name" value="HTH_TETR_2"/>
    <property type="match status" value="1"/>
</dbReference>
<name>A0A286GRB9_9ACTN</name>
<dbReference type="OrthoDB" id="3786809at2"/>
<feature type="DNA-binding region" description="H-T-H motif" evidence="4">
    <location>
        <begin position="39"/>
        <end position="58"/>
    </location>
</feature>
<dbReference type="EMBL" id="OCNK01000002">
    <property type="protein sequence ID" value="SOD98070.1"/>
    <property type="molecule type" value="Genomic_DNA"/>
</dbReference>
<protein>
    <submittedName>
        <fullName evidence="6">Transcriptional regulator, TetR family</fullName>
    </submittedName>
</protein>
<reference evidence="7" key="1">
    <citation type="submission" date="2017-09" db="EMBL/GenBank/DDBJ databases">
        <authorList>
            <person name="Varghese N."/>
            <person name="Submissions S."/>
        </authorList>
    </citation>
    <scope>NUCLEOTIDE SEQUENCE [LARGE SCALE GENOMIC DNA]</scope>
    <source>
        <strain evidence="7">DSM 44270</strain>
    </source>
</reference>
<keyword evidence="7" id="KW-1185">Reference proteome</keyword>
<organism evidence="6 7">
    <name type="scientific">Blastococcus haudaquaticus</name>
    <dbReference type="NCBI Taxonomy" id="1938745"/>
    <lineage>
        <taxon>Bacteria</taxon>
        <taxon>Bacillati</taxon>
        <taxon>Actinomycetota</taxon>
        <taxon>Actinomycetes</taxon>
        <taxon>Geodermatophilales</taxon>
        <taxon>Geodermatophilaceae</taxon>
        <taxon>Blastococcus</taxon>
    </lineage>
</organism>
<feature type="domain" description="HTH tetR-type" evidence="5">
    <location>
        <begin position="16"/>
        <end position="76"/>
    </location>
</feature>
<dbReference type="InterPro" id="IPR009057">
    <property type="entry name" value="Homeodomain-like_sf"/>
</dbReference>
<accession>A0A286GRB9</accession>
<evidence type="ECO:0000313" key="6">
    <source>
        <dbReference type="EMBL" id="SOD98070.1"/>
    </source>
</evidence>
<evidence type="ECO:0000259" key="5">
    <source>
        <dbReference type="PROSITE" id="PS50977"/>
    </source>
</evidence>
<dbReference type="AlphaFoldDB" id="A0A286GRB9"/>
<evidence type="ECO:0000256" key="4">
    <source>
        <dbReference type="PROSITE-ProRule" id="PRU00335"/>
    </source>
</evidence>
<keyword evidence="1" id="KW-0805">Transcription regulation</keyword>
<dbReference type="PANTHER" id="PTHR30055">
    <property type="entry name" value="HTH-TYPE TRANSCRIPTIONAL REGULATOR RUTR"/>
    <property type="match status" value="1"/>
</dbReference>
<gene>
    <name evidence="6" type="ORF">SAMN06272739_1713</name>
</gene>
<evidence type="ECO:0000256" key="2">
    <source>
        <dbReference type="ARBA" id="ARBA00023125"/>
    </source>
</evidence>
<dbReference type="Proteomes" id="UP000219482">
    <property type="component" value="Unassembled WGS sequence"/>
</dbReference>
<dbReference type="PANTHER" id="PTHR30055:SF234">
    <property type="entry name" value="HTH-TYPE TRANSCRIPTIONAL REGULATOR BETI"/>
    <property type="match status" value="1"/>
</dbReference>
<keyword evidence="3" id="KW-0804">Transcription</keyword>
<dbReference type="Gene3D" id="1.10.10.60">
    <property type="entry name" value="Homeodomain-like"/>
    <property type="match status" value="1"/>
</dbReference>